<dbReference type="EMBL" id="QGNW01000148">
    <property type="protein sequence ID" value="RVW91193.1"/>
    <property type="molecule type" value="Genomic_DNA"/>
</dbReference>
<comment type="caution">
    <text evidence="2">The sequence shown here is derived from an EMBL/GenBank/DDBJ whole genome shotgun (WGS) entry which is preliminary data.</text>
</comment>
<reference evidence="2 3" key="1">
    <citation type="journal article" date="2018" name="PLoS Genet.">
        <title>Population sequencing reveals clonal diversity and ancestral inbreeding in the grapevine cultivar Chardonnay.</title>
        <authorList>
            <person name="Roach M.J."/>
            <person name="Johnson D.L."/>
            <person name="Bohlmann J."/>
            <person name="van Vuuren H.J."/>
            <person name="Jones S.J."/>
            <person name="Pretorius I.S."/>
            <person name="Schmidt S.A."/>
            <person name="Borneman A.R."/>
        </authorList>
    </citation>
    <scope>NUCLEOTIDE SEQUENCE [LARGE SCALE GENOMIC DNA]</scope>
    <source>
        <strain evidence="3">cv. Chardonnay</strain>
        <tissue evidence="2">Leaf</tissue>
    </source>
</reference>
<protein>
    <submittedName>
        <fullName evidence="2">Uncharacterized protein</fullName>
    </submittedName>
</protein>
<name>A0A438I395_VITVI</name>
<gene>
    <name evidence="2" type="ORF">CK203_031662</name>
</gene>
<dbReference type="AlphaFoldDB" id="A0A438I395"/>
<feature type="region of interest" description="Disordered" evidence="1">
    <location>
        <begin position="1"/>
        <end position="52"/>
    </location>
</feature>
<feature type="compositionally biased region" description="Basic and acidic residues" evidence="1">
    <location>
        <begin position="1"/>
        <end position="10"/>
    </location>
</feature>
<evidence type="ECO:0000313" key="3">
    <source>
        <dbReference type="Proteomes" id="UP000288805"/>
    </source>
</evidence>
<evidence type="ECO:0000256" key="1">
    <source>
        <dbReference type="SAM" id="MobiDB-lite"/>
    </source>
</evidence>
<proteinExistence type="predicted"/>
<dbReference type="Proteomes" id="UP000288805">
    <property type="component" value="Unassembled WGS sequence"/>
</dbReference>
<feature type="compositionally biased region" description="Polar residues" evidence="1">
    <location>
        <begin position="30"/>
        <end position="39"/>
    </location>
</feature>
<evidence type="ECO:0000313" key="2">
    <source>
        <dbReference type="EMBL" id="RVW91193.1"/>
    </source>
</evidence>
<sequence>MRRLGEENEVLRIQVSSSRPHRDQRPRGRGTNSRHNQAATYPRNAKPPPNVRGVWLNEGPLPTYRALLGPQAPGKDRLHKATTHGTYPDPSAVFGAPSALVILKAIINYIHGGPLDEEYNSKRKRQRLLQATSVREHVSSIRLGLTSGSAHIIDGVIIFPPMDPAWVL</sequence>
<organism evidence="2 3">
    <name type="scientific">Vitis vinifera</name>
    <name type="common">Grape</name>
    <dbReference type="NCBI Taxonomy" id="29760"/>
    <lineage>
        <taxon>Eukaryota</taxon>
        <taxon>Viridiplantae</taxon>
        <taxon>Streptophyta</taxon>
        <taxon>Embryophyta</taxon>
        <taxon>Tracheophyta</taxon>
        <taxon>Spermatophyta</taxon>
        <taxon>Magnoliopsida</taxon>
        <taxon>eudicotyledons</taxon>
        <taxon>Gunneridae</taxon>
        <taxon>Pentapetalae</taxon>
        <taxon>rosids</taxon>
        <taxon>Vitales</taxon>
        <taxon>Vitaceae</taxon>
        <taxon>Viteae</taxon>
        <taxon>Vitis</taxon>
    </lineage>
</organism>
<accession>A0A438I395</accession>